<evidence type="ECO:0000256" key="1">
    <source>
        <dbReference type="SAM" id="SignalP"/>
    </source>
</evidence>
<keyword evidence="4" id="KW-1185">Reference proteome</keyword>
<protein>
    <recommendedName>
        <fullName evidence="5">Secreted protein</fullName>
    </recommendedName>
</protein>
<feature type="signal peptide" evidence="1">
    <location>
        <begin position="1"/>
        <end position="43"/>
    </location>
</feature>
<dbReference type="AlphaFoldDB" id="A0A2K1JN38"/>
<evidence type="ECO:0008006" key="5">
    <source>
        <dbReference type="Google" id="ProtNLM"/>
    </source>
</evidence>
<name>A0A2K1JN38_PHYPA</name>
<dbReference type="Proteomes" id="UP000006727">
    <property type="component" value="Chromosome 13"/>
</dbReference>
<dbReference type="PaxDb" id="3218-PP1S37_310V6.1"/>
<dbReference type="EMBL" id="ABEU02000013">
    <property type="protein sequence ID" value="PNR42954.1"/>
    <property type="molecule type" value="Genomic_DNA"/>
</dbReference>
<evidence type="ECO:0000313" key="4">
    <source>
        <dbReference type="Proteomes" id="UP000006727"/>
    </source>
</evidence>
<dbReference type="Gramene" id="Pp3c13_24159V3.1">
    <property type="protein sequence ID" value="PAC:32931317.CDS.1"/>
    <property type="gene ID" value="Pp3c13_24159"/>
</dbReference>
<sequence length="89" mass="10141">MPDLSSVTNLPHFPCSATRPSSPSRLFLLVFLLMFPNPNCVYASWGDYSGIGESMVSAQLILCMRMQSPMEASWLWIYHMENTMKMCSR</sequence>
<reference evidence="2 4" key="1">
    <citation type="journal article" date="2008" name="Science">
        <title>The Physcomitrella genome reveals evolutionary insights into the conquest of land by plants.</title>
        <authorList>
            <person name="Rensing S."/>
            <person name="Lang D."/>
            <person name="Zimmer A."/>
            <person name="Terry A."/>
            <person name="Salamov A."/>
            <person name="Shapiro H."/>
            <person name="Nishiyama T."/>
            <person name="Perroud P.-F."/>
            <person name="Lindquist E."/>
            <person name="Kamisugi Y."/>
            <person name="Tanahashi T."/>
            <person name="Sakakibara K."/>
            <person name="Fujita T."/>
            <person name="Oishi K."/>
            <person name="Shin-I T."/>
            <person name="Kuroki Y."/>
            <person name="Toyoda A."/>
            <person name="Suzuki Y."/>
            <person name="Hashimoto A."/>
            <person name="Yamaguchi K."/>
            <person name="Sugano A."/>
            <person name="Kohara Y."/>
            <person name="Fujiyama A."/>
            <person name="Anterola A."/>
            <person name="Aoki S."/>
            <person name="Ashton N."/>
            <person name="Barbazuk W.B."/>
            <person name="Barker E."/>
            <person name="Bennetzen J."/>
            <person name="Bezanilla M."/>
            <person name="Blankenship R."/>
            <person name="Cho S.H."/>
            <person name="Dutcher S."/>
            <person name="Estelle M."/>
            <person name="Fawcett J.A."/>
            <person name="Gundlach H."/>
            <person name="Hanada K."/>
            <person name="Heyl A."/>
            <person name="Hicks K.A."/>
            <person name="Hugh J."/>
            <person name="Lohr M."/>
            <person name="Mayer K."/>
            <person name="Melkozernov A."/>
            <person name="Murata T."/>
            <person name="Nelson D."/>
            <person name="Pils B."/>
            <person name="Prigge M."/>
            <person name="Reiss B."/>
            <person name="Renner T."/>
            <person name="Rombauts S."/>
            <person name="Rushton P."/>
            <person name="Sanderfoot A."/>
            <person name="Schween G."/>
            <person name="Shiu S.-H."/>
            <person name="Stueber K."/>
            <person name="Theodoulou F.L."/>
            <person name="Tu H."/>
            <person name="Van de Peer Y."/>
            <person name="Verrier P.J."/>
            <person name="Waters E."/>
            <person name="Wood A."/>
            <person name="Yang L."/>
            <person name="Cove D."/>
            <person name="Cuming A."/>
            <person name="Hasebe M."/>
            <person name="Lucas S."/>
            <person name="Mishler D.B."/>
            <person name="Reski R."/>
            <person name="Grigoriev I."/>
            <person name="Quatrano R.S."/>
            <person name="Boore J.L."/>
        </authorList>
    </citation>
    <scope>NUCLEOTIDE SEQUENCE [LARGE SCALE GENOMIC DNA]</scope>
    <source>
        <strain evidence="3 4">cv. Gransden 2004</strain>
    </source>
</reference>
<reference evidence="2 4" key="2">
    <citation type="journal article" date="2018" name="Plant J.">
        <title>The Physcomitrella patens chromosome-scale assembly reveals moss genome structure and evolution.</title>
        <authorList>
            <person name="Lang D."/>
            <person name="Ullrich K.K."/>
            <person name="Murat F."/>
            <person name="Fuchs J."/>
            <person name="Jenkins J."/>
            <person name="Haas F.B."/>
            <person name="Piednoel M."/>
            <person name="Gundlach H."/>
            <person name="Van Bel M."/>
            <person name="Meyberg R."/>
            <person name="Vives C."/>
            <person name="Morata J."/>
            <person name="Symeonidi A."/>
            <person name="Hiss M."/>
            <person name="Muchero W."/>
            <person name="Kamisugi Y."/>
            <person name="Saleh O."/>
            <person name="Blanc G."/>
            <person name="Decker E.L."/>
            <person name="van Gessel N."/>
            <person name="Grimwood J."/>
            <person name="Hayes R.D."/>
            <person name="Graham S.W."/>
            <person name="Gunter L.E."/>
            <person name="McDaniel S.F."/>
            <person name="Hoernstein S.N.W."/>
            <person name="Larsson A."/>
            <person name="Li F.W."/>
            <person name="Perroud P.F."/>
            <person name="Phillips J."/>
            <person name="Ranjan P."/>
            <person name="Rokshar D.S."/>
            <person name="Rothfels C.J."/>
            <person name="Schneider L."/>
            <person name="Shu S."/>
            <person name="Stevenson D.W."/>
            <person name="Thummler F."/>
            <person name="Tillich M."/>
            <person name="Villarreal Aguilar J.C."/>
            <person name="Widiez T."/>
            <person name="Wong G.K."/>
            <person name="Wymore A."/>
            <person name="Zhang Y."/>
            <person name="Zimmer A.D."/>
            <person name="Quatrano R.S."/>
            <person name="Mayer K.F.X."/>
            <person name="Goodstein D."/>
            <person name="Casacuberta J.M."/>
            <person name="Vandepoele K."/>
            <person name="Reski R."/>
            <person name="Cuming A.C."/>
            <person name="Tuskan G.A."/>
            <person name="Maumus F."/>
            <person name="Salse J."/>
            <person name="Schmutz J."/>
            <person name="Rensing S.A."/>
        </authorList>
    </citation>
    <scope>NUCLEOTIDE SEQUENCE [LARGE SCALE GENOMIC DNA]</scope>
    <source>
        <strain evidence="3 4">cv. Gransden 2004</strain>
    </source>
</reference>
<evidence type="ECO:0000313" key="2">
    <source>
        <dbReference type="EMBL" id="PNR42954.1"/>
    </source>
</evidence>
<dbReference type="EnsemblPlants" id="Pp3c13_24159V3.1">
    <property type="protein sequence ID" value="PAC:32931317.CDS.1"/>
    <property type="gene ID" value="Pp3c13_24159"/>
</dbReference>
<gene>
    <name evidence="2" type="ORF">PHYPA_017786</name>
</gene>
<proteinExistence type="predicted"/>
<accession>A0A2K1JN38</accession>
<reference evidence="3" key="3">
    <citation type="submission" date="2020-12" db="UniProtKB">
        <authorList>
            <consortium name="EnsemblPlants"/>
        </authorList>
    </citation>
    <scope>IDENTIFICATION</scope>
</reference>
<feature type="chain" id="PRO_5036042908" description="Secreted protein" evidence="1">
    <location>
        <begin position="44"/>
        <end position="89"/>
    </location>
</feature>
<dbReference type="InParanoid" id="A0A2K1JN38"/>
<evidence type="ECO:0000313" key="3">
    <source>
        <dbReference type="EnsemblPlants" id="PAC:32931317.CDS.1"/>
    </source>
</evidence>
<organism evidence="2">
    <name type="scientific">Physcomitrium patens</name>
    <name type="common">Spreading-leaved earth moss</name>
    <name type="synonym">Physcomitrella patens</name>
    <dbReference type="NCBI Taxonomy" id="3218"/>
    <lineage>
        <taxon>Eukaryota</taxon>
        <taxon>Viridiplantae</taxon>
        <taxon>Streptophyta</taxon>
        <taxon>Embryophyta</taxon>
        <taxon>Bryophyta</taxon>
        <taxon>Bryophytina</taxon>
        <taxon>Bryopsida</taxon>
        <taxon>Funariidae</taxon>
        <taxon>Funariales</taxon>
        <taxon>Funariaceae</taxon>
        <taxon>Physcomitrium</taxon>
    </lineage>
</organism>
<keyword evidence="1" id="KW-0732">Signal</keyword>